<evidence type="ECO:0000256" key="1">
    <source>
        <dbReference type="SAM" id="MobiDB-lite"/>
    </source>
</evidence>
<feature type="compositionally biased region" description="Polar residues" evidence="1">
    <location>
        <begin position="92"/>
        <end position="105"/>
    </location>
</feature>
<name>A0A4Z2F2U2_9TELE</name>
<organism evidence="2 3">
    <name type="scientific">Liparis tanakae</name>
    <name type="common">Tanaka's snailfish</name>
    <dbReference type="NCBI Taxonomy" id="230148"/>
    <lineage>
        <taxon>Eukaryota</taxon>
        <taxon>Metazoa</taxon>
        <taxon>Chordata</taxon>
        <taxon>Craniata</taxon>
        <taxon>Vertebrata</taxon>
        <taxon>Euteleostomi</taxon>
        <taxon>Actinopterygii</taxon>
        <taxon>Neopterygii</taxon>
        <taxon>Teleostei</taxon>
        <taxon>Neoteleostei</taxon>
        <taxon>Acanthomorphata</taxon>
        <taxon>Eupercaria</taxon>
        <taxon>Perciformes</taxon>
        <taxon>Cottioidei</taxon>
        <taxon>Cottales</taxon>
        <taxon>Liparidae</taxon>
        <taxon>Liparis</taxon>
    </lineage>
</organism>
<evidence type="ECO:0000313" key="2">
    <source>
        <dbReference type="EMBL" id="TNN35368.1"/>
    </source>
</evidence>
<reference evidence="2 3" key="1">
    <citation type="submission" date="2019-03" db="EMBL/GenBank/DDBJ databases">
        <title>First draft genome of Liparis tanakae, snailfish: a comprehensive survey of snailfish specific genes.</title>
        <authorList>
            <person name="Kim W."/>
            <person name="Song I."/>
            <person name="Jeong J.-H."/>
            <person name="Kim D."/>
            <person name="Kim S."/>
            <person name="Ryu S."/>
            <person name="Song J.Y."/>
            <person name="Lee S.K."/>
        </authorList>
    </citation>
    <scope>NUCLEOTIDE SEQUENCE [LARGE SCALE GENOMIC DNA]</scope>
    <source>
        <tissue evidence="2">Muscle</tissue>
    </source>
</reference>
<dbReference type="Proteomes" id="UP000314294">
    <property type="component" value="Unassembled WGS sequence"/>
</dbReference>
<feature type="compositionally biased region" description="Acidic residues" evidence="1">
    <location>
        <begin position="62"/>
        <end position="82"/>
    </location>
</feature>
<dbReference type="EMBL" id="SRLO01001779">
    <property type="protein sequence ID" value="TNN35368.1"/>
    <property type="molecule type" value="Genomic_DNA"/>
</dbReference>
<gene>
    <name evidence="2" type="ORF">EYF80_054467</name>
</gene>
<feature type="region of interest" description="Disordered" evidence="1">
    <location>
        <begin position="57"/>
        <end position="114"/>
    </location>
</feature>
<sequence>MSQIEMLRLLITQRLTAAAEEIFGVFGRTIAEYEDEISRSKMEISRQRRLLELSRKPQVCLQDEEEEQEEEEEGGSSGESDEEGTRGVGTAGTRSNGTGTRSNGTVLHPNRSPPRCVFFTCFCSSDLDIDS</sequence>
<evidence type="ECO:0000313" key="3">
    <source>
        <dbReference type="Proteomes" id="UP000314294"/>
    </source>
</evidence>
<keyword evidence="3" id="KW-1185">Reference proteome</keyword>
<dbReference type="OrthoDB" id="8117402at2759"/>
<accession>A0A4Z2F2U2</accession>
<dbReference type="AlphaFoldDB" id="A0A4Z2F2U2"/>
<proteinExistence type="predicted"/>
<comment type="caution">
    <text evidence="2">The sequence shown here is derived from an EMBL/GenBank/DDBJ whole genome shotgun (WGS) entry which is preliminary data.</text>
</comment>
<protein>
    <submittedName>
        <fullName evidence="2">Uncharacterized protein</fullName>
    </submittedName>
</protein>